<dbReference type="Proteomes" id="UP001589645">
    <property type="component" value="Unassembled WGS sequence"/>
</dbReference>
<proteinExistence type="predicted"/>
<evidence type="ECO:0008006" key="3">
    <source>
        <dbReference type="Google" id="ProtNLM"/>
    </source>
</evidence>
<comment type="caution">
    <text evidence="1">The sequence shown here is derived from an EMBL/GenBank/DDBJ whole genome shotgun (WGS) entry which is preliminary data.</text>
</comment>
<evidence type="ECO:0000313" key="2">
    <source>
        <dbReference type="Proteomes" id="UP001589645"/>
    </source>
</evidence>
<gene>
    <name evidence="1" type="ORF">ACFFUV_06535</name>
</gene>
<dbReference type="EMBL" id="JBHMEP010000001">
    <property type="protein sequence ID" value="MFB9134631.1"/>
    <property type="molecule type" value="Genomic_DNA"/>
</dbReference>
<name>A0ABV5HM27_9VIBR</name>
<sequence length="230" mass="26842">MNSAQFYSAKDIAHRWFAYFEGETETLDTHLALFSDNIRLVHAGSHVLANNLPSLKAWLKSVPDEISAHFIDTFQFESLDQYSAKITMSVRYQALDHNQRLIGAVIDYQTEVEFDQYNNARFRFIQKTPIHPNPDQRFTPSFNLNRIESLRAHLLYRHHQTRQTTELESTVNLKAQEPFSQALNALSENQLTTLPILFLDEWNDQDRPTTHLSVQHNRQRYLSILNVAIE</sequence>
<dbReference type="RefSeq" id="WP_390190615.1">
    <property type="nucleotide sequence ID" value="NZ_JBHMEP010000001.1"/>
</dbReference>
<protein>
    <recommendedName>
        <fullName evidence="3">Nuclear transport factor 2 family protein</fullName>
    </recommendedName>
</protein>
<accession>A0ABV5HM27</accession>
<keyword evidence="2" id="KW-1185">Reference proteome</keyword>
<organism evidence="1 2">
    <name type="scientific">Vibrio olivae</name>
    <dbReference type="NCBI Taxonomy" id="1243002"/>
    <lineage>
        <taxon>Bacteria</taxon>
        <taxon>Pseudomonadati</taxon>
        <taxon>Pseudomonadota</taxon>
        <taxon>Gammaproteobacteria</taxon>
        <taxon>Vibrionales</taxon>
        <taxon>Vibrionaceae</taxon>
        <taxon>Vibrio</taxon>
    </lineage>
</organism>
<evidence type="ECO:0000313" key="1">
    <source>
        <dbReference type="EMBL" id="MFB9134631.1"/>
    </source>
</evidence>
<reference evidence="1 2" key="1">
    <citation type="submission" date="2024-09" db="EMBL/GenBank/DDBJ databases">
        <authorList>
            <person name="Sun Q."/>
            <person name="Mori K."/>
        </authorList>
    </citation>
    <scope>NUCLEOTIDE SEQUENCE [LARGE SCALE GENOMIC DNA]</scope>
    <source>
        <strain evidence="1 2">CECT 8064</strain>
    </source>
</reference>